<dbReference type="InterPro" id="IPR001036">
    <property type="entry name" value="Acrflvin-R"/>
</dbReference>
<dbReference type="GO" id="GO:0005886">
    <property type="term" value="C:plasma membrane"/>
    <property type="evidence" value="ECO:0007669"/>
    <property type="project" value="TreeGrafter"/>
</dbReference>
<keyword evidence="1" id="KW-0812">Transmembrane</keyword>
<dbReference type="Proteomes" id="UP000250123">
    <property type="component" value="Chromosome SHEWBE"/>
</dbReference>
<evidence type="ECO:0000256" key="1">
    <source>
        <dbReference type="SAM" id="Phobius"/>
    </source>
</evidence>
<proteinExistence type="predicted"/>
<organism evidence="2 3">
    <name type="scientific">Shewanella benthica</name>
    <dbReference type="NCBI Taxonomy" id="43661"/>
    <lineage>
        <taxon>Bacteria</taxon>
        <taxon>Pseudomonadati</taxon>
        <taxon>Pseudomonadota</taxon>
        <taxon>Gammaproteobacteria</taxon>
        <taxon>Alteromonadales</taxon>
        <taxon>Shewanellaceae</taxon>
        <taxon>Shewanella</taxon>
    </lineage>
</organism>
<evidence type="ECO:0000313" key="2">
    <source>
        <dbReference type="EMBL" id="SQH75454.1"/>
    </source>
</evidence>
<dbReference type="AlphaFoldDB" id="A0A330M1P8"/>
<dbReference type="KEGG" id="sbk:SHEWBE_1488"/>
<keyword evidence="1" id="KW-1133">Transmembrane helix</keyword>
<dbReference type="Pfam" id="PF00873">
    <property type="entry name" value="ACR_tran"/>
    <property type="match status" value="1"/>
</dbReference>
<evidence type="ECO:0000313" key="3">
    <source>
        <dbReference type="Proteomes" id="UP000250123"/>
    </source>
</evidence>
<protein>
    <submittedName>
        <fullName evidence="2">Putative efflux protein</fullName>
    </submittedName>
</protein>
<name>A0A330M1P8_9GAMM</name>
<feature type="transmembrane region" description="Helical" evidence="1">
    <location>
        <begin position="12"/>
        <end position="29"/>
    </location>
</feature>
<dbReference type="PANTHER" id="PTHR32063:SF18">
    <property type="entry name" value="CATION EFFLUX SYSTEM PROTEIN"/>
    <property type="match status" value="1"/>
</dbReference>
<keyword evidence="1" id="KW-0472">Membrane</keyword>
<dbReference type="Gene3D" id="1.20.1640.10">
    <property type="entry name" value="Multidrug efflux transporter AcrB transmembrane domain"/>
    <property type="match status" value="1"/>
</dbReference>
<dbReference type="SUPFAM" id="SSF82693">
    <property type="entry name" value="Multidrug efflux transporter AcrB pore domain, PN1, PN2, PC1 and PC2 subdomains"/>
    <property type="match status" value="1"/>
</dbReference>
<sequence length="98" mass="11058">MNLAEFAIKQRLFVLFFSVIVGVTSYFELGKLEDPTFTVKSAVVVTLYPGASAKQIEQQVTDKIETKLQEMGSMWKLRSLSRPGSSMIFIDLKESTNF</sequence>
<dbReference type="GO" id="GO:0042910">
    <property type="term" value="F:xenobiotic transmembrane transporter activity"/>
    <property type="evidence" value="ECO:0007669"/>
    <property type="project" value="TreeGrafter"/>
</dbReference>
<gene>
    <name evidence="2" type="ORF">SHEWBE_1488</name>
</gene>
<dbReference type="Gene3D" id="3.30.70.1430">
    <property type="entry name" value="Multidrug efflux transporter AcrB pore domain"/>
    <property type="match status" value="1"/>
</dbReference>
<dbReference type="EMBL" id="LS483452">
    <property type="protein sequence ID" value="SQH75454.1"/>
    <property type="molecule type" value="Genomic_DNA"/>
</dbReference>
<dbReference type="PANTHER" id="PTHR32063">
    <property type="match status" value="1"/>
</dbReference>
<reference evidence="3" key="1">
    <citation type="submission" date="2018-06" db="EMBL/GenBank/DDBJ databases">
        <authorList>
            <person name="Cea G.-C."/>
            <person name="William W."/>
        </authorList>
    </citation>
    <scope>NUCLEOTIDE SEQUENCE [LARGE SCALE GENOMIC DNA]</scope>
    <source>
        <strain evidence="3">DB21MT-2</strain>
    </source>
</reference>
<accession>A0A330M1P8</accession>